<name>A0A6M4H7D9_9PROT</name>
<feature type="signal peptide" evidence="1">
    <location>
        <begin position="1"/>
        <end position="30"/>
    </location>
</feature>
<evidence type="ECO:0000313" key="2">
    <source>
        <dbReference type="EMBL" id="QJR15085.1"/>
    </source>
</evidence>
<dbReference type="KEGG" id="upl:DSM104440_01901"/>
<dbReference type="RefSeq" id="WP_171162060.1">
    <property type="nucleotide sequence ID" value="NZ_CP053073.1"/>
</dbReference>
<dbReference type="AlphaFoldDB" id="A0A6M4H7D9"/>
<keyword evidence="1" id="KW-0732">Signal</keyword>
<sequence length="150" mass="15913">MKNASPRAASLAGAVLAILAATLAPTAALAVPPAKEPTCAGIKDAYDVLGIQCGKQYEKITHNPGNAKDRLASYKARIAVMEIFRKAYLCNGMFGATSKQQEKFKLAEPGHLQAIAALNINMINQGDPNVPAVYTANDLDTVKITKINCK</sequence>
<evidence type="ECO:0000313" key="3">
    <source>
        <dbReference type="Proteomes" id="UP000503096"/>
    </source>
</evidence>
<accession>A0A6M4H7D9</accession>
<proteinExistence type="predicted"/>
<gene>
    <name evidence="2" type="ORF">DSM104440_01901</name>
</gene>
<dbReference type="InParanoid" id="A0A6M4H7D9"/>
<evidence type="ECO:0000256" key="1">
    <source>
        <dbReference type="SAM" id="SignalP"/>
    </source>
</evidence>
<dbReference type="EMBL" id="CP053073">
    <property type="protein sequence ID" value="QJR15085.1"/>
    <property type="molecule type" value="Genomic_DNA"/>
</dbReference>
<dbReference type="Proteomes" id="UP000503096">
    <property type="component" value="Chromosome"/>
</dbReference>
<feature type="chain" id="PRO_5026717891" description="Secreted protein" evidence="1">
    <location>
        <begin position="31"/>
        <end position="150"/>
    </location>
</feature>
<protein>
    <recommendedName>
        <fullName evidence="4">Secreted protein</fullName>
    </recommendedName>
</protein>
<reference evidence="2 3" key="1">
    <citation type="submission" date="2020-04" db="EMBL/GenBank/DDBJ databases">
        <title>Usitatibacter rugosus gen. nov., sp. nov. and Usitatibacter palustris sp. nov., novel members of Usitatibacteraceae fam. nov. within the order Nitrosomonadales isolated from soil.</title>
        <authorList>
            <person name="Huber K.J."/>
            <person name="Neumann-Schaal M."/>
            <person name="Geppert A."/>
            <person name="Luckner M."/>
            <person name="Wanner G."/>
            <person name="Overmann J."/>
        </authorList>
    </citation>
    <scope>NUCLEOTIDE SEQUENCE [LARGE SCALE GENOMIC DNA]</scope>
    <source>
        <strain evidence="2 3">Swamp67</strain>
    </source>
</reference>
<keyword evidence="3" id="KW-1185">Reference proteome</keyword>
<evidence type="ECO:0008006" key="4">
    <source>
        <dbReference type="Google" id="ProtNLM"/>
    </source>
</evidence>
<organism evidence="2 3">
    <name type="scientific">Usitatibacter palustris</name>
    <dbReference type="NCBI Taxonomy" id="2732487"/>
    <lineage>
        <taxon>Bacteria</taxon>
        <taxon>Pseudomonadati</taxon>
        <taxon>Pseudomonadota</taxon>
        <taxon>Betaproteobacteria</taxon>
        <taxon>Nitrosomonadales</taxon>
        <taxon>Usitatibacteraceae</taxon>
        <taxon>Usitatibacter</taxon>
    </lineage>
</organism>